<dbReference type="EMBL" id="CAJNNV010004319">
    <property type="protein sequence ID" value="CAE8590524.1"/>
    <property type="molecule type" value="Genomic_DNA"/>
</dbReference>
<feature type="non-terminal residue" evidence="2">
    <location>
        <position position="118"/>
    </location>
</feature>
<evidence type="ECO:0000256" key="1">
    <source>
        <dbReference type="SAM" id="MobiDB-lite"/>
    </source>
</evidence>
<dbReference type="AlphaFoldDB" id="A0A813DTD7"/>
<sequence>AARVLSRAVLQRLQHDFMVQHLQADAPGLALEAGLQGLRGVLAAEAPGSWRRREKGYWSHVSFLKLAAQRGEGLAPDEEPRNRHGFGGGQTPIEEFMATKETFEPKAKGEQAGSPTNS</sequence>
<protein>
    <submittedName>
        <fullName evidence="2">Uncharacterized protein</fullName>
    </submittedName>
</protein>
<gene>
    <name evidence="2" type="ORF">PGLA1383_LOCUS9244</name>
</gene>
<feature type="region of interest" description="Disordered" evidence="1">
    <location>
        <begin position="71"/>
        <end position="94"/>
    </location>
</feature>
<name>A0A813DTD7_POLGL</name>
<dbReference type="Proteomes" id="UP000654075">
    <property type="component" value="Unassembled WGS sequence"/>
</dbReference>
<reference evidence="2" key="1">
    <citation type="submission" date="2021-02" db="EMBL/GenBank/DDBJ databases">
        <authorList>
            <person name="Dougan E. K."/>
            <person name="Rhodes N."/>
            <person name="Thang M."/>
            <person name="Chan C."/>
        </authorList>
    </citation>
    <scope>NUCLEOTIDE SEQUENCE</scope>
</reference>
<evidence type="ECO:0000313" key="3">
    <source>
        <dbReference type="Proteomes" id="UP000654075"/>
    </source>
</evidence>
<keyword evidence="3" id="KW-1185">Reference proteome</keyword>
<accession>A0A813DTD7</accession>
<comment type="caution">
    <text evidence="2">The sequence shown here is derived from an EMBL/GenBank/DDBJ whole genome shotgun (WGS) entry which is preliminary data.</text>
</comment>
<proteinExistence type="predicted"/>
<organism evidence="2 3">
    <name type="scientific">Polarella glacialis</name>
    <name type="common">Dinoflagellate</name>
    <dbReference type="NCBI Taxonomy" id="89957"/>
    <lineage>
        <taxon>Eukaryota</taxon>
        <taxon>Sar</taxon>
        <taxon>Alveolata</taxon>
        <taxon>Dinophyceae</taxon>
        <taxon>Suessiales</taxon>
        <taxon>Suessiaceae</taxon>
        <taxon>Polarella</taxon>
    </lineage>
</organism>
<evidence type="ECO:0000313" key="2">
    <source>
        <dbReference type="EMBL" id="CAE8590524.1"/>
    </source>
</evidence>
<dbReference type="OrthoDB" id="10294986at2759"/>